<gene>
    <name evidence="7" type="ORF">FCL54_10295</name>
</gene>
<feature type="transmembrane region" description="Helical" evidence="6">
    <location>
        <begin position="12"/>
        <end position="36"/>
    </location>
</feature>
<keyword evidence="5 6" id="KW-0472">Membrane</keyword>
<keyword evidence="4 6" id="KW-1133">Transmembrane helix</keyword>
<reference evidence="7 8" key="1">
    <citation type="submission" date="2019-04" db="EMBL/GenBank/DDBJ databases">
        <title>Bacillus caeni sp. nov., a bacterium isolated from mangrove sediment.</title>
        <authorList>
            <person name="Huang H."/>
            <person name="Mo K."/>
            <person name="Hu Y."/>
        </authorList>
    </citation>
    <scope>NUCLEOTIDE SEQUENCE [LARGE SCALE GENOMIC DNA]</scope>
    <source>
        <strain evidence="7 8">HB172195</strain>
    </source>
</reference>
<evidence type="ECO:0000256" key="5">
    <source>
        <dbReference type="ARBA" id="ARBA00023136"/>
    </source>
</evidence>
<dbReference type="InterPro" id="IPR003740">
    <property type="entry name" value="YitT"/>
</dbReference>
<proteinExistence type="predicted"/>
<feature type="transmembrane region" description="Helical" evidence="6">
    <location>
        <begin position="92"/>
        <end position="111"/>
    </location>
</feature>
<protein>
    <submittedName>
        <fullName evidence="7">YitT family protein</fullName>
    </submittedName>
</protein>
<keyword evidence="2" id="KW-1003">Cell membrane</keyword>
<comment type="subcellular location">
    <subcellularLocation>
        <location evidence="1">Cell membrane</location>
        <topology evidence="1">Multi-pass membrane protein</topology>
    </subcellularLocation>
</comment>
<dbReference type="PANTHER" id="PTHR33545">
    <property type="entry name" value="UPF0750 MEMBRANE PROTEIN YITT-RELATED"/>
    <property type="match status" value="1"/>
</dbReference>
<evidence type="ECO:0000313" key="8">
    <source>
        <dbReference type="Proteomes" id="UP000308230"/>
    </source>
</evidence>
<accession>A0A5R9F5F2</accession>
<dbReference type="InterPro" id="IPR051461">
    <property type="entry name" value="UPF0750_membrane"/>
</dbReference>
<evidence type="ECO:0000256" key="4">
    <source>
        <dbReference type="ARBA" id="ARBA00022989"/>
    </source>
</evidence>
<keyword evidence="8" id="KW-1185">Reference proteome</keyword>
<dbReference type="OrthoDB" id="2182285at2"/>
<dbReference type="PANTHER" id="PTHR33545:SF9">
    <property type="entry name" value="UPF0750 MEMBRANE PROTEIN YITE"/>
    <property type="match status" value="1"/>
</dbReference>
<evidence type="ECO:0000256" key="6">
    <source>
        <dbReference type="SAM" id="Phobius"/>
    </source>
</evidence>
<comment type="caution">
    <text evidence="7">The sequence shown here is derived from an EMBL/GenBank/DDBJ whole genome shotgun (WGS) entry which is preliminary data.</text>
</comment>
<name>A0A5R9F5F2_9BACL</name>
<dbReference type="AlphaFoldDB" id="A0A5R9F5F2"/>
<evidence type="ECO:0000256" key="3">
    <source>
        <dbReference type="ARBA" id="ARBA00022692"/>
    </source>
</evidence>
<keyword evidence="3 6" id="KW-0812">Transmembrane</keyword>
<dbReference type="GO" id="GO:0005886">
    <property type="term" value="C:plasma membrane"/>
    <property type="evidence" value="ECO:0007669"/>
    <property type="project" value="UniProtKB-SubCell"/>
</dbReference>
<feature type="transmembrane region" description="Helical" evidence="6">
    <location>
        <begin position="42"/>
        <end position="61"/>
    </location>
</feature>
<dbReference type="Pfam" id="PF02588">
    <property type="entry name" value="YitT_membrane"/>
    <property type="match status" value="1"/>
</dbReference>
<organism evidence="7 8">
    <name type="scientific">Exobacillus caeni</name>
    <dbReference type="NCBI Taxonomy" id="2574798"/>
    <lineage>
        <taxon>Bacteria</taxon>
        <taxon>Bacillati</taxon>
        <taxon>Bacillota</taxon>
        <taxon>Bacilli</taxon>
        <taxon>Bacillales</taxon>
        <taxon>Guptibacillaceae</taxon>
        <taxon>Exobacillus</taxon>
    </lineage>
</organism>
<dbReference type="EMBL" id="SWLG01000006">
    <property type="protein sequence ID" value="TLS37630.1"/>
    <property type="molecule type" value="Genomic_DNA"/>
</dbReference>
<sequence length="193" mass="20746">MIGAAIQGTGMALFLFPHAIPSGGAAGIAILVEYWISISHGWSLWLLNIPLLIVSLSLLGLSTAIRTIYSVTVTSFVVILLESFHHLFAGQLLLDLVLGSLLFGTGVGILFKNKASSGGMAIIAHVIATYSRFSPGQAMLIVNSSIFIITGFVIDWKIIILAFIAQLIGTRVIDFVFKRPFSLKLVKKVLPGH</sequence>
<evidence type="ECO:0000313" key="7">
    <source>
        <dbReference type="EMBL" id="TLS37630.1"/>
    </source>
</evidence>
<evidence type="ECO:0000256" key="1">
    <source>
        <dbReference type="ARBA" id="ARBA00004651"/>
    </source>
</evidence>
<evidence type="ECO:0000256" key="2">
    <source>
        <dbReference type="ARBA" id="ARBA00022475"/>
    </source>
</evidence>
<dbReference type="Proteomes" id="UP000308230">
    <property type="component" value="Unassembled WGS sequence"/>
</dbReference>